<dbReference type="AlphaFoldDB" id="M6VL18"/>
<sequence>MKNSFFNNSIGILEEFLITKSIWMKYQLNLGKVNSFD</sequence>
<evidence type="ECO:0000313" key="1">
    <source>
        <dbReference type="EMBL" id="EMO55811.1"/>
    </source>
</evidence>
<dbReference type="Proteomes" id="UP000012112">
    <property type="component" value="Unassembled WGS sequence"/>
</dbReference>
<organism evidence="1 2">
    <name type="scientific">Leptospira noguchii</name>
    <dbReference type="NCBI Taxonomy" id="28182"/>
    <lineage>
        <taxon>Bacteria</taxon>
        <taxon>Pseudomonadati</taxon>
        <taxon>Spirochaetota</taxon>
        <taxon>Spirochaetia</taxon>
        <taxon>Leptospirales</taxon>
        <taxon>Leptospiraceae</taxon>
        <taxon>Leptospira</taxon>
    </lineage>
</organism>
<evidence type="ECO:0000313" key="2">
    <source>
        <dbReference type="Proteomes" id="UP000012112"/>
    </source>
</evidence>
<gene>
    <name evidence="1" type="ORF">LEP1GSC172_0536</name>
</gene>
<dbReference type="EMBL" id="AKWD02000005">
    <property type="protein sequence ID" value="EMO55811.1"/>
    <property type="molecule type" value="Genomic_DNA"/>
</dbReference>
<comment type="caution">
    <text evidence="1">The sequence shown here is derived from an EMBL/GenBank/DDBJ whole genome shotgun (WGS) entry which is preliminary data.</text>
</comment>
<name>M6VL18_9LEPT</name>
<protein>
    <submittedName>
        <fullName evidence="1">Uncharacterized protein</fullName>
    </submittedName>
</protein>
<reference evidence="1 2" key="1">
    <citation type="submission" date="2013-01" db="EMBL/GenBank/DDBJ databases">
        <authorList>
            <person name="Harkins D.M."/>
            <person name="Durkin A.S."/>
            <person name="Brinkac L.M."/>
            <person name="Haft D.H."/>
            <person name="Selengut J.D."/>
            <person name="Sanka R."/>
            <person name="DePew J."/>
            <person name="Purushe J."/>
            <person name="Matthias M.A."/>
            <person name="Vinetz J.M."/>
            <person name="Sutton G.G."/>
            <person name="Nierman W.C."/>
            <person name="Fouts D.E."/>
        </authorList>
    </citation>
    <scope>NUCLEOTIDE SEQUENCE [LARGE SCALE GENOMIC DNA]</scope>
    <source>
        <strain evidence="1 2">HAI1536</strain>
    </source>
</reference>
<accession>M6VL18</accession>
<proteinExistence type="predicted"/>